<evidence type="ECO:0000313" key="3">
    <source>
        <dbReference type="EMBL" id="ONN27174.1"/>
    </source>
</evidence>
<evidence type="ECO:0000256" key="1">
    <source>
        <dbReference type="SAM" id="Phobius"/>
    </source>
</evidence>
<dbReference type="Pfam" id="PF02698">
    <property type="entry name" value="DUF218"/>
    <property type="match status" value="1"/>
</dbReference>
<comment type="caution">
    <text evidence="3">The sequence shown here is derived from an EMBL/GenBank/DDBJ whole genome shotgun (WGS) entry which is preliminary data.</text>
</comment>
<keyword evidence="4" id="KW-1185">Reference proteome</keyword>
<feature type="transmembrane region" description="Helical" evidence="1">
    <location>
        <begin position="12"/>
        <end position="31"/>
    </location>
</feature>
<dbReference type="PANTHER" id="PTHR30336">
    <property type="entry name" value="INNER MEMBRANE PROTEIN, PROBABLE PERMEASE"/>
    <property type="match status" value="1"/>
</dbReference>
<feature type="domain" description="DUF218" evidence="2">
    <location>
        <begin position="75"/>
        <end position="231"/>
    </location>
</feature>
<proteinExistence type="predicted"/>
<keyword evidence="1" id="KW-0472">Membrane</keyword>
<sequence length="236" mass="27301">MIYLYKMIGSFVQFPGILILFFVLFSLYFLFKRRQMWRFFIILSIFLYIISTSAFNYVVSKLFYVKEVPIPKTGTIVILGGGITNYSNHVELGSHTQKRLFKGFEVYKNLHQKIILTGGVIGKGTTEADLMKKFLITLGVPENDILVENKSRTTKENAKNVAKIVKEENIILVTSYIHMKRAKMLFEKYTKKNIIPVVCDYPIDFRNNFLDYLPSPQALYTFSQITHEFFGILKGG</sequence>
<dbReference type="InterPro" id="IPR051599">
    <property type="entry name" value="Cell_Envelope_Assoc"/>
</dbReference>
<dbReference type="Proteomes" id="UP000242616">
    <property type="component" value="Unassembled WGS sequence"/>
</dbReference>
<name>A0ABX3IIZ9_9BACT</name>
<keyword evidence="1" id="KW-0812">Transmembrane</keyword>
<keyword evidence="1" id="KW-1133">Transmembrane helix</keyword>
<accession>A0ABX3IIZ9</accession>
<dbReference type="InterPro" id="IPR003848">
    <property type="entry name" value="DUF218"/>
</dbReference>
<dbReference type="PANTHER" id="PTHR30336:SF4">
    <property type="entry name" value="ENVELOPE BIOGENESIS FACTOR ELYC"/>
    <property type="match status" value="1"/>
</dbReference>
<evidence type="ECO:0000313" key="4">
    <source>
        <dbReference type="Proteomes" id="UP000242616"/>
    </source>
</evidence>
<dbReference type="EMBL" id="LBFC01000018">
    <property type="protein sequence ID" value="ONN27174.1"/>
    <property type="molecule type" value="Genomic_DNA"/>
</dbReference>
<dbReference type="Gene3D" id="3.40.50.620">
    <property type="entry name" value="HUPs"/>
    <property type="match status" value="1"/>
</dbReference>
<dbReference type="CDD" id="cd06259">
    <property type="entry name" value="YdcF-like"/>
    <property type="match status" value="1"/>
</dbReference>
<dbReference type="InterPro" id="IPR014729">
    <property type="entry name" value="Rossmann-like_a/b/a_fold"/>
</dbReference>
<reference evidence="3 4" key="1">
    <citation type="submission" date="2015-06" db="EMBL/GenBank/DDBJ databases">
        <title>Genome sequencing of Thermotogales isolates from hydrothermal vents.</title>
        <authorList>
            <person name="Haverkamp T.H."/>
            <person name="Kublanov I.V."/>
            <person name="Nesbo C.L."/>
        </authorList>
    </citation>
    <scope>NUCLEOTIDE SEQUENCE [LARGE SCALE GENOMIC DNA]</scope>
    <source>
        <strain evidence="4">ik275mar</strain>
    </source>
</reference>
<protein>
    <recommendedName>
        <fullName evidence="2">DUF218 domain-containing protein</fullName>
    </recommendedName>
</protein>
<evidence type="ECO:0000259" key="2">
    <source>
        <dbReference type="Pfam" id="PF02698"/>
    </source>
</evidence>
<gene>
    <name evidence="3" type="ORF">XJ44_05155</name>
</gene>
<organism evidence="3 4">
    <name type="scientific">Thermosipho affectus</name>
    <dbReference type="NCBI Taxonomy" id="660294"/>
    <lineage>
        <taxon>Bacteria</taxon>
        <taxon>Thermotogati</taxon>
        <taxon>Thermotogota</taxon>
        <taxon>Thermotogae</taxon>
        <taxon>Thermotogales</taxon>
        <taxon>Fervidobacteriaceae</taxon>
        <taxon>Thermosipho</taxon>
    </lineage>
</organism>
<feature type="transmembrane region" description="Helical" evidence="1">
    <location>
        <begin position="38"/>
        <end position="59"/>
    </location>
</feature>